<proteinExistence type="predicted"/>
<gene>
    <name evidence="1" type="ORF">GCM10007140_16120</name>
</gene>
<sequence>MKSVQDALYNWLTIKVVADARPDDKAAQETYELFDSILKEEHNIHEVEIEVNEEMYLVTYVKGEERKNTRFPAELIDCYLDSMHREPEKFVNYE</sequence>
<name>A0A917AQM2_9BACI</name>
<evidence type="ECO:0000313" key="2">
    <source>
        <dbReference type="Proteomes" id="UP000605259"/>
    </source>
</evidence>
<comment type="caution">
    <text evidence="1">The sequence shown here is derived from an EMBL/GenBank/DDBJ whole genome shotgun (WGS) entry which is preliminary data.</text>
</comment>
<reference evidence="1" key="1">
    <citation type="journal article" date="2014" name="Int. J. Syst. Evol. Microbiol.">
        <title>Complete genome sequence of Corynebacterium casei LMG S-19264T (=DSM 44701T), isolated from a smear-ripened cheese.</title>
        <authorList>
            <consortium name="US DOE Joint Genome Institute (JGI-PGF)"/>
            <person name="Walter F."/>
            <person name="Albersmeier A."/>
            <person name="Kalinowski J."/>
            <person name="Ruckert C."/>
        </authorList>
    </citation>
    <scope>NUCLEOTIDE SEQUENCE</scope>
    <source>
        <strain evidence="1">CGMCC 1.12698</strain>
    </source>
</reference>
<reference evidence="1" key="2">
    <citation type="submission" date="2020-09" db="EMBL/GenBank/DDBJ databases">
        <authorList>
            <person name="Sun Q."/>
            <person name="Zhou Y."/>
        </authorList>
    </citation>
    <scope>NUCLEOTIDE SEQUENCE</scope>
    <source>
        <strain evidence="1">CGMCC 1.12698</strain>
    </source>
</reference>
<dbReference type="EMBL" id="BMFK01000001">
    <property type="protein sequence ID" value="GGE66742.1"/>
    <property type="molecule type" value="Genomic_DNA"/>
</dbReference>
<organism evidence="1 2">
    <name type="scientific">Priestia taiwanensis</name>
    <dbReference type="NCBI Taxonomy" id="1347902"/>
    <lineage>
        <taxon>Bacteria</taxon>
        <taxon>Bacillati</taxon>
        <taxon>Bacillota</taxon>
        <taxon>Bacilli</taxon>
        <taxon>Bacillales</taxon>
        <taxon>Bacillaceae</taxon>
        <taxon>Priestia</taxon>
    </lineage>
</organism>
<dbReference type="AlphaFoldDB" id="A0A917AQM2"/>
<evidence type="ECO:0000313" key="1">
    <source>
        <dbReference type="EMBL" id="GGE66742.1"/>
    </source>
</evidence>
<dbReference type="Proteomes" id="UP000605259">
    <property type="component" value="Unassembled WGS sequence"/>
</dbReference>
<accession>A0A917AQM2</accession>
<dbReference type="RefSeq" id="WP_188387852.1">
    <property type="nucleotide sequence ID" value="NZ_BMFK01000001.1"/>
</dbReference>
<protein>
    <submittedName>
        <fullName evidence="1">Uncharacterized protein</fullName>
    </submittedName>
</protein>
<keyword evidence="2" id="KW-1185">Reference proteome</keyword>